<evidence type="ECO:0000313" key="2">
    <source>
        <dbReference type="EMBL" id="NKT77328.1"/>
    </source>
</evidence>
<evidence type="ECO:0000256" key="1">
    <source>
        <dbReference type="SAM" id="MobiDB-lite"/>
    </source>
</evidence>
<dbReference type="NCBIfam" id="TIGR00616">
    <property type="entry name" value="rect"/>
    <property type="match status" value="1"/>
</dbReference>
<dbReference type="InterPro" id="IPR004590">
    <property type="entry name" value="ssDNA_annealing_RecT"/>
</dbReference>
<organism evidence="2 3">
    <name type="scientific">Rhodococcus hoagii</name>
    <name type="common">Corynebacterium equii</name>
    <dbReference type="NCBI Taxonomy" id="43767"/>
    <lineage>
        <taxon>Bacteria</taxon>
        <taxon>Bacillati</taxon>
        <taxon>Actinomycetota</taxon>
        <taxon>Actinomycetes</taxon>
        <taxon>Mycobacteriales</taxon>
        <taxon>Nocardiaceae</taxon>
        <taxon>Prescottella</taxon>
    </lineage>
</organism>
<evidence type="ECO:0008006" key="4">
    <source>
        <dbReference type="Google" id="ProtNLM"/>
    </source>
</evidence>
<name>A0A9Q5EZ99_RHOHA</name>
<comment type="caution">
    <text evidence="2">The sequence shown here is derived from an EMBL/GenBank/DDBJ whole genome shotgun (WGS) entry which is preliminary data.</text>
</comment>
<dbReference type="Proteomes" id="UP000603463">
    <property type="component" value="Unassembled WGS sequence"/>
</dbReference>
<proteinExistence type="predicted"/>
<dbReference type="Pfam" id="PF03837">
    <property type="entry name" value="RecT"/>
    <property type="match status" value="1"/>
</dbReference>
<gene>
    <name evidence="2" type="ORF">GS882_03745</name>
</gene>
<reference evidence="2" key="1">
    <citation type="journal article" date="2020" name="Environ. Microbiol.">
        <title>The novel and transferable erm(51) gene confers Macrolides, Lincosamides, and Streptogramins B (MLSB) resistance to clonal Rhodococcus equi in the environment.</title>
        <authorList>
            <person name="Huber L."/>
            <person name="Giguere S."/>
            <person name="Slovis N.M."/>
            <person name="Alvarez-Narvaez S."/>
            <person name="Hart K.A."/>
            <person name="Greiter M."/>
            <person name="Morris E.R.A."/>
            <person name="Cohen N.D."/>
        </authorList>
    </citation>
    <scope>NUCLEOTIDE SEQUENCE</scope>
    <source>
        <strain evidence="2">Lh_116_1</strain>
    </source>
</reference>
<feature type="region of interest" description="Disordered" evidence="1">
    <location>
        <begin position="1"/>
        <end position="20"/>
    </location>
</feature>
<dbReference type="AlphaFoldDB" id="A0A9Q5EZ99"/>
<protein>
    <recommendedName>
        <fullName evidence="4">Recombinase RecT</fullName>
    </recommendedName>
</protein>
<dbReference type="GO" id="GO:0003677">
    <property type="term" value="F:DNA binding"/>
    <property type="evidence" value="ECO:0007669"/>
    <property type="project" value="InterPro"/>
</dbReference>
<dbReference type="GO" id="GO:0006259">
    <property type="term" value="P:DNA metabolic process"/>
    <property type="evidence" value="ECO:0007669"/>
    <property type="project" value="InterPro"/>
</dbReference>
<dbReference type="InterPro" id="IPR018330">
    <property type="entry name" value="RecT_fam"/>
</dbReference>
<evidence type="ECO:0000313" key="3">
    <source>
        <dbReference type="Proteomes" id="UP000603463"/>
    </source>
</evidence>
<dbReference type="EMBL" id="WVBC01000002">
    <property type="protein sequence ID" value="NKT77328.1"/>
    <property type="molecule type" value="Genomic_DNA"/>
</dbReference>
<feature type="compositionally biased region" description="Polar residues" evidence="1">
    <location>
        <begin position="1"/>
        <end position="17"/>
    </location>
</feature>
<sequence length="273" mass="29888">MTSSLAGAVARQQQNNPAAMIQSRGSDFQRVLPKQIKNPDAWIRLAESAIAKSKPLQDAARNDPAALMRALMLCASLGHTPGTDHFYLVPVKGKIEGWESYKGIIRRILNTGEYDRVVAEVVYEGEDFEFDPNLDLKPMHKVDWAGRNKGMKPLMSYAYAVHHDGSPTRVAIADPGYIQRVKDASKNSGGVWKTWDDAMYLKCAIKRLDGFVKTSSEDMRFEPVAAIEAPKGDGAGFKPVVIDGEVVSEADEPEVAVTEVIEPDLDGPFANAA</sequence>
<accession>A0A9Q5EZ99</accession>